<feature type="coiled-coil region" evidence="1">
    <location>
        <begin position="254"/>
        <end position="281"/>
    </location>
</feature>
<evidence type="ECO:0000256" key="3">
    <source>
        <dbReference type="SAM" id="SignalP"/>
    </source>
</evidence>
<keyword evidence="5" id="KW-1185">Reference proteome</keyword>
<keyword evidence="3" id="KW-0732">Signal</keyword>
<protein>
    <submittedName>
        <fullName evidence="4">Uncharacterized protein</fullName>
    </submittedName>
</protein>
<reference evidence="5" key="1">
    <citation type="submission" date="2016-11" db="EMBL/GenBank/DDBJ databases">
        <authorList>
            <person name="Varghese N."/>
            <person name="Submissions S."/>
        </authorList>
    </citation>
    <scope>NUCLEOTIDE SEQUENCE [LARGE SCALE GENOMIC DNA]</scope>
    <source>
        <strain evidence="5">DSM 14834</strain>
    </source>
</reference>
<feature type="signal peptide" evidence="3">
    <location>
        <begin position="1"/>
        <end position="29"/>
    </location>
</feature>
<keyword evidence="1" id="KW-0175">Coiled coil</keyword>
<accession>A0A1M4SY42</accession>
<feature type="compositionally biased region" description="Basic and acidic residues" evidence="2">
    <location>
        <begin position="100"/>
        <end position="110"/>
    </location>
</feature>
<sequence>MTRFTRSRSLPKTLLLATLAMSGLHPAMAQDADIEQRDRWQRHTERTRALPEQEPVIAPAPALPRANASVPQPRPAPPATAIDVQPLPSPSPAPGWRMSRGMDEPRRENWGELARQQLERERPPQTPPPLPRAEVAYPPAPRRLPIASDSPPEPQDAEMPRMAGRASRQVPEQREVTPMPPPPEQPAQTPQPRSPQAWAIQQALAREQENARRNEPPPMRPGWPPGQRNDEHRIPDAERQRRIEEHHRQYAEWQREEARRRADYDRERERLERERRLAQSHYQHEYWRRWLELQLRWNDPRFDPDLDPFFYTPYSYRYAVQGRWYWTNSYGAEVLRQAVRYGYREGWYAGRADREDHWRFDYRNNYAWVDASFGYPGRYVSFDAYRYYFRQGFERGYRDGYAGRPQYGYFIDGDVEILPSVLGGILTFRIAY</sequence>
<dbReference type="RefSeq" id="WP_072754876.1">
    <property type="nucleotide sequence ID" value="NZ_FQUK01000003.1"/>
</dbReference>
<dbReference type="Proteomes" id="UP000242857">
    <property type="component" value="Unassembled WGS sequence"/>
</dbReference>
<dbReference type="STRING" id="213588.SAMN02745204_00314"/>
<gene>
    <name evidence="4" type="ORF">SAMN02745204_00314</name>
</gene>
<feature type="compositionally biased region" description="Basic and acidic residues" evidence="2">
    <location>
        <begin position="34"/>
        <end position="51"/>
    </location>
</feature>
<evidence type="ECO:0000313" key="4">
    <source>
        <dbReference type="EMBL" id="SHE37121.1"/>
    </source>
</evidence>
<evidence type="ECO:0000313" key="5">
    <source>
        <dbReference type="Proteomes" id="UP000242857"/>
    </source>
</evidence>
<organism evidence="4 5">
    <name type="scientific">Thermomonas hydrothermalis</name>
    <dbReference type="NCBI Taxonomy" id="213588"/>
    <lineage>
        <taxon>Bacteria</taxon>
        <taxon>Pseudomonadati</taxon>
        <taxon>Pseudomonadota</taxon>
        <taxon>Gammaproteobacteria</taxon>
        <taxon>Lysobacterales</taxon>
        <taxon>Lysobacteraceae</taxon>
        <taxon>Thermomonas</taxon>
    </lineage>
</organism>
<proteinExistence type="predicted"/>
<dbReference type="OrthoDB" id="5988684at2"/>
<name>A0A1M4SY42_9GAMM</name>
<feature type="chain" id="PRO_5012160390" evidence="3">
    <location>
        <begin position="30"/>
        <end position="432"/>
    </location>
</feature>
<feature type="compositionally biased region" description="Basic and acidic residues" evidence="2">
    <location>
        <begin position="206"/>
        <end position="215"/>
    </location>
</feature>
<evidence type="ECO:0000256" key="1">
    <source>
        <dbReference type="SAM" id="Coils"/>
    </source>
</evidence>
<dbReference type="EMBL" id="FQUK01000003">
    <property type="protein sequence ID" value="SHE37121.1"/>
    <property type="molecule type" value="Genomic_DNA"/>
</dbReference>
<evidence type="ECO:0000256" key="2">
    <source>
        <dbReference type="SAM" id="MobiDB-lite"/>
    </source>
</evidence>
<dbReference type="AlphaFoldDB" id="A0A1M4SY42"/>
<feature type="region of interest" description="Disordered" evidence="2">
    <location>
        <begin position="29"/>
        <end position="232"/>
    </location>
</feature>